<dbReference type="Gene3D" id="3.40.390.30">
    <property type="entry name" value="Metalloproteases ('zincins'), catalytic domain"/>
    <property type="match status" value="1"/>
</dbReference>
<dbReference type="HAMAP" id="MF_00009">
    <property type="entry name" value="Endoribonucl_YbeY"/>
    <property type="match status" value="1"/>
</dbReference>
<comment type="subcellular location">
    <subcellularLocation>
        <location evidence="7">Cytoplasm</location>
    </subcellularLocation>
</comment>
<evidence type="ECO:0000256" key="2">
    <source>
        <dbReference type="ARBA" id="ARBA00022722"/>
    </source>
</evidence>
<evidence type="ECO:0000313" key="9">
    <source>
        <dbReference type="Proteomes" id="UP000034032"/>
    </source>
</evidence>
<keyword evidence="7" id="KW-0963">Cytoplasm</keyword>
<dbReference type="InterPro" id="IPR023091">
    <property type="entry name" value="MetalPrtase_cat_dom_sf_prd"/>
</dbReference>
<feature type="binding site" evidence="7">
    <location>
        <position position="132"/>
    </location>
    <ligand>
        <name>Zn(2+)</name>
        <dbReference type="ChEBI" id="CHEBI:29105"/>
        <note>catalytic</note>
    </ligand>
</feature>
<name>A0A0G1KF18_9BACT</name>
<dbReference type="GO" id="GO:0008270">
    <property type="term" value="F:zinc ion binding"/>
    <property type="evidence" value="ECO:0007669"/>
    <property type="project" value="UniProtKB-UniRule"/>
</dbReference>
<dbReference type="PATRIC" id="fig|1619025.3.peg.318"/>
<feature type="binding site" evidence="7">
    <location>
        <position position="122"/>
    </location>
    <ligand>
        <name>Zn(2+)</name>
        <dbReference type="ChEBI" id="CHEBI:29105"/>
        <note>catalytic</note>
    </ligand>
</feature>
<evidence type="ECO:0000256" key="3">
    <source>
        <dbReference type="ARBA" id="ARBA00022723"/>
    </source>
</evidence>
<gene>
    <name evidence="7" type="primary">ybeY</name>
    <name evidence="8" type="ORF">UW79_C0008G0010</name>
</gene>
<sequence length="155" mass="17663">MLDLTFRNLTADKTLKKDFFENIIKAGMRELNMEGKHVGISVNLVGESKIKELNNKYRHKNKVTDVLSFPMSIGALQKLLTTNYLLHATDLGDIFIYPSFAKKAAKRENIAVETELARLVVHGFLHLAGYDHENHAAEAREMERLEQVILDRLSL</sequence>
<dbReference type="GO" id="GO:0005737">
    <property type="term" value="C:cytoplasm"/>
    <property type="evidence" value="ECO:0007669"/>
    <property type="project" value="UniProtKB-SubCell"/>
</dbReference>
<dbReference type="GO" id="GO:0004222">
    <property type="term" value="F:metalloendopeptidase activity"/>
    <property type="evidence" value="ECO:0007669"/>
    <property type="project" value="InterPro"/>
</dbReference>
<comment type="similarity">
    <text evidence="1 7">Belongs to the endoribonuclease YbeY family.</text>
</comment>
<dbReference type="InterPro" id="IPR020549">
    <property type="entry name" value="YbeY_CS"/>
</dbReference>
<dbReference type="SUPFAM" id="SSF55486">
    <property type="entry name" value="Metalloproteases ('zincins'), catalytic domain"/>
    <property type="match status" value="1"/>
</dbReference>
<organism evidence="8 9">
    <name type="scientific">Candidatus Yanofskybacteria bacterium GW2011_GWA2_44_9</name>
    <dbReference type="NCBI Taxonomy" id="1619025"/>
    <lineage>
        <taxon>Bacteria</taxon>
        <taxon>Candidatus Yanofskyibacteriota</taxon>
    </lineage>
</organism>
<dbReference type="Pfam" id="PF02130">
    <property type="entry name" value="YbeY"/>
    <property type="match status" value="1"/>
</dbReference>
<protein>
    <recommendedName>
        <fullName evidence="7">Endoribonuclease YbeY</fullName>
        <ecNumber evidence="7">3.1.-.-</ecNumber>
    </recommendedName>
</protein>
<dbReference type="InterPro" id="IPR002036">
    <property type="entry name" value="YbeY"/>
</dbReference>
<keyword evidence="7" id="KW-0690">Ribosome biogenesis</keyword>
<dbReference type="GO" id="GO:0006364">
    <property type="term" value="P:rRNA processing"/>
    <property type="evidence" value="ECO:0007669"/>
    <property type="project" value="UniProtKB-UniRule"/>
</dbReference>
<reference evidence="8 9" key="1">
    <citation type="journal article" date="2015" name="Nature">
        <title>rRNA introns, odd ribosomes, and small enigmatic genomes across a large radiation of phyla.</title>
        <authorList>
            <person name="Brown C.T."/>
            <person name="Hug L.A."/>
            <person name="Thomas B.C."/>
            <person name="Sharon I."/>
            <person name="Castelle C.J."/>
            <person name="Singh A."/>
            <person name="Wilkins M.J."/>
            <person name="Williams K.H."/>
            <person name="Banfield J.F."/>
        </authorList>
    </citation>
    <scope>NUCLEOTIDE SEQUENCE [LARGE SCALE GENOMIC DNA]</scope>
</reference>
<keyword evidence="7" id="KW-0698">rRNA processing</keyword>
<dbReference type="PANTHER" id="PTHR46986:SF1">
    <property type="entry name" value="ENDORIBONUCLEASE YBEY, CHLOROPLASTIC"/>
    <property type="match status" value="1"/>
</dbReference>
<accession>A0A0G1KF18</accession>
<comment type="cofactor">
    <cofactor evidence="7">
        <name>Zn(2+)</name>
        <dbReference type="ChEBI" id="CHEBI:29105"/>
    </cofactor>
    <text evidence="7">Binds 1 zinc ion.</text>
</comment>
<dbReference type="EMBL" id="LCJR01000008">
    <property type="protein sequence ID" value="KKT82346.1"/>
    <property type="molecule type" value="Genomic_DNA"/>
</dbReference>
<evidence type="ECO:0000256" key="6">
    <source>
        <dbReference type="ARBA" id="ARBA00022833"/>
    </source>
</evidence>
<evidence type="ECO:0000313" key="8">
    <source>
        <dbReference type="EMBL" id="KKT82346.1"/>
    </source>
</evidence>
<keyword evidence="4 7" id="KW-0255">Endonuclease</keyword>
<dbReference type="NCBIfam" id="TIGR00043">
    <property type="entry name" value="rRNA maturation RNase YbeY"/>
    <property type="match status" value="1"/>
</dbReference>
<dbReference type="AlphaFoldDB" id="A0A0G1KF18"/>
<evidence type="ECO:0000256" key="5">
    <source>
        <dbReference type="ARBA" id="ARBA00022801"/>
    </source>
</evidence>
<dbReference type="EC" id="3.1.-.-" evidence="7"/>
<keyword evidence="6 7" id="KW-0862">Zinc</keyword>
<evidence type="ECO:0000256" key="1">
    <source>
        <dbReference type="ARBA" id="ARBA00010875"/>
    </source>
</evidence>
<dbReference type="Proteomes" id="UP000034032">
    <property type="component" value="Unassembled WGS sequence"/>
</dbReference>
<evidence type="ECO:0000256" key="7">
    <source>
        <dbReference type="HAMAP-Rule" id="MF_00009"/>
    </source>
</evidence>
<evidence type="ECO:0000256" key="4">
    <source>
        <dbReference type="ARBA" id="ARBA00022759"/>
    </source>
</evidence>
<keyword evidence="5 7" id="KW-0378">Hydrolase</keyword>
<comment type="caution">
    <text evidence="8">The sequence shown here is derived from an EMBL/GenBank/DDBJ whole genome shotgun (WGS) entry which is preliminary data.</text>
</comment>
<dbReference type="PANTHER" id="PTHR46986">
    <property type="entry name" value="ENDORIBONUCLEASE YBEY, CHLOROPLASTIC"/>
    <property type="match status" value="1"/>
</dbReference>
<proteinExistence type="inferred from homology"/>
<keyword evidence="3 7" id="KW-0479">Metal-binding</keyword>
<keyword evidence="2 7" id="KW-0540">Nuclease</keyword>
<dbReference type="PROSITE" id="PS01306">
    <property type="entry name" value="UPF0054"/>
    <property type="match status" value="1"/>
</dbReference>
<feature type="binding site" evidence="7">
    <location>
        <position position="126"/>
    </location>
    <ligand>
        <name>Zn(2+)</name>
        <dbReference type="ChEBI" id="CHEBI:29105"/>
        <note>catalytic</note>
    </ligand>
</feature>
<dbReference type="GO" id="GO:0004521">
    <property type="term" value="F:RNA endonuclease activity"/>
    <property type="evidence" value="ECO:0007669"/>
    <property type="project" value="UniProtKB-UniRule"/>
</dbReference>
<comment type="function">
    <text evidence="7">Single strand-specific metallo-endoribonuclease involved in late-stage 70S ribosome quality control and in maturation of the 3' terminus of the 16S rRNA.</text>
</comment>